<keyword evidence="3" id="KW-1185">Reference proteome</keyword>
<proteinExistence type="predicted"/>
<evidence type="ECO:0000313" key="1">
    <source>
        <dbReference type="EMBL" id="AES66466.1"/>
    </source>
</evidence>
<evidence type="ECO:0000313" key="2">
    <source>
        <dbReference type="EnsemblPlants" id="AES66466"/>
    </source>
</evidence>
<dbReference type="HOGENOM" id="CLU_2546088_0_0_1"/>
<dbReference type="Proteomes" id="UP000002051">
    <property type="component" value="Chromosome 2"/>
</dbReference>
<organism evidence="1 3">
    <name type="scientific">Medicago truncatula</name>
    <name type="common">Barrel medic</name>
    <name type="synonym">Medicago tribuloides</name>
    <dbReference type="NCBI Taxonomy" id="3880"/>
    <lineage>
        <taxon>Eukaryota</taxon>
        <taxon>Viridiplantae</taxon>
        <taxon>Streptophyta</taxon>
        <taxon>Embryophyta</taxon>
        <taxon>Tracheophyta</taxon>
        <taxon>Spermatophyta</taxon>
        <taxon>Magnoliopsida</taxon>
        <taxon>eudicotyledons</taxon>
        <taxon>Gunneridae</taxon>
        <taxon>Pentapetalae</taxon>
        <taxon>rosids</taxon>
        <taxon>fabids</taxon>
        <taxon>Fabales</taxon>
        <taxon>Fabaceae</taxon>
        <taxon>Papilionoideae</taxon>
        <taxon>50 kb inversion clade</taxon>
        <taxon>NPAAA clade</taxon>
        <taxon>Hologalegina</taxon>
        <taxon>IRL clade</taxon>
        <taxon>Trifolieae</taxon>
        <taxon>Medicago</taxon>
    </lineage>
</organism>
<name>G7IJB5_MEDTR</name>
<dbReference type="EnsemblPlants" id="AES66466">
    <property type="protein sequence ID" value="AES66466"/>
    <property type="gene ID" value="MTR_2g071670"/>
</dbReference>
<reference evidence="1 3" key="2">
    <citation type="journal article" date="2014" name="BMC Genomics">
        <title>An improved genome release (version Mt4.0) for the model legume Medicago truncatula.</title>
        <authorList>
            <person name="Tang H."/>
            <person name="Krishnakumar V."/>
            <person name="Bidwell S."/>
            <person name="Rosen B."/>
            <person name="Chan A."/>
            <person name="Zhou S."/>
            <person name="Gentzbittel L."/>
            <person name="Childs K.L."/>
            <person name="Yandell M."/>
            <person name="Gundlach H."/>
            <person name="Mayer K.F."/>
            <person name="Schwartz D.C."/>
            <person name="Town C.D."/>
        </authorList>
    </citation>
    <scope>GENOME REANNOTATION</scope>
    <source>
        <strain evidence="2 3">cv. Jemalong A17</strain>
    </source>
</reference>
<gene>
    <name evidence="1" type="ordered locus">MTR_2g071670</name>
</gene>
<dbReference type="PaxDb" id="3880-AES66466"/>
<accession>G7IJB5</accession>
<sequence length="95" mass="10721">MGQTKQNQEFKNQTEFLNDSLIKLTSKVDSIVTHNKMLDTQISQVAQQVASSTQTPRIFPGQPETNPKVHLNVVTLMNGRKLEEPQVKDKAKESE</sequence>
<protein>
    <submittedName>
        <fullName evidence="1 2">Uncharacterized protein</fullName>
    </submittedName>
</protein>
<reference evidence="1 3" key="1">
    <citation type="journal article" date="2011" name="Nature">
        <title>The Medicago genome provides insight into the evolution of rhizobial symbioses.</title>
        <authorList>
            <person name="Young N.D."/>
            <person name="Debelle F."/>
            <person name="Oldroyd G.E."/>
            <person name="Geurts R."/>
            <person name="Cannon S.B."/>
            <person name="Udvardi M.K."/>
            <person name="Benedito V.A."/>
            <person name="Mayer K.F."/>
            <person name="Gouzy J."/>
            <person name="Schoof H."/>
            <person name="Van de Peer Y."/>
            <person name="Proost S."/>
            <person name="Cook D.R."/>
            <person name="Meyers B.C."/>
            <person name="Spannagl M."/>
            <person name="Cheung F."/>
            <person name="De Mita S."/>
            <person name="Krishnakumar V."/>
            <person name="Gundlach H."/>
            <person name="Zhou S."/>
            <person name="Mudge J."/>
            <person name="Bharti A.K."/>
            <person name="Murray J.D."/>
            <person name="Naoumkina M.A."/>
            <person name="Rosen B."/>
            <person name="Silverstein K.A."/>
            <person name="Tang H."/>
            <person name="Rombauts S."/>
            <person name="Zhao P.X."/>
            <person name="Zhou P."/>
            <person name="Barbe V."/>
            <person name="Bardou P."/>
            <person name="Bechner M."/>
            <person name="Bellec A."/>
            <person name="Berger A."/>
            <person name="Berges H."/>
            <person name="Bidwell S."/>
            <person name="Bisseling T."/>
            <person name="Choisne N."/>
            <person name="Couloux A."/>
            <person name="Denny R."/>
            <person name="Deshpande S."/>
            <person name="Dai X."/>
            <person name="Doyle J.J."/>
            <person name="Dudez A.M."/>
            <person name="Farmer A.D."/>
            <person name="Fouteau S."/>
            <person name="Franken C."/>
            <person name="Gibelin C."/>
            <person name="Gish J."/>
            <person name="Goldstein S."/>
            <person name="Gonzalez A.J."/>
            <person name="Green P.J."/>
            <person name="Hallab A."/>
            <person name="Hartog M."/>
            <person name="Hua A."/>
            <person name="Humphray S.J."/>
            <person name="Jeong D.H."/>
            <person name="Jing Y."/>
            <person name="Jocker A."/>
            <person name="Kenton S.M."/>
            <person name="Kim D.J."/>
            <person name="Klee K."/>
            <person name="Lai H."/>
            <person name="Lang C."/>
            <person name="Lin S."/>
            <person name="Macmil S.L."/>
            <person name="Magdelenat G."/>
            <person name="Matthews L."/>
            <person name="McCorrison J."/>
            <person name="Monaghan E.L."/>
            <person name="Mun J.H."/>
            <person name="Najar F.Z."/>
            <person name="Nicholson C."/>
            <person name="Noirot C."/>
            <person name="O'Bleness M."/>
            <person name="Paule C.R."/>
            <person name="Poulain J."/>
            <person name="Prion F."/>
            <person name="Qin B."/>
            <person name="Qu C."/>
            <person name="Retzel E.F."/>
            <person name="Riddle C."/>
            <person name="Sallet E."/>
            <person name="Samain S."/>
            <person name="Samson N."/>
            <person name="Sanders I."/>
            <person name="Saurat O."/>
            <person name="Scarpelli C."/>
            <person name="Schiex T."/>
            <person name="Segurens B."/>
            <person name="Severin A.J."/>
            <person name="Sherrier D.J."/>
            <person name="Shi R."/>
            <person name="Sims S."/>
            <person name="Singer S.R."/>
            <person name="Sinharoy S."/>
            <person name="Sterck L."/>
            <person name="Viollet A."/>
            <person name="Wang B.B."/>
            <person name="Wang K."/>
            <person name="Wang M."/>
            <person name="Wang X."/>
            <person name="Warfsmann J."/>
            <person name="Weissenbach J."/>
            <person name="White D.D."/>
            <person name="White J.D."/>
            <person name="Wiley G.B."/>
            <person name="Wincker P."/>
            <person name="Xing Y."/>
            <person name="Yang L."/>
            <person name="Yao Z."/>
            <person name="Ying F."/>
            <person name="Zhai J."/>
            <person name="Zhou L."/>
            <person name="Zuber A."/>
            <person name="Denarie J."/>
            <person name="Dixon R.A."/>
            <person name="May G.D."/>
            <person name="Schwartz D.C."/>
            <person name="Rogers J."/>
            <person name="Quetier F."/>
            <person name="Town C.D."/>
            <person name="Roe B.A."/>
        </authorList>
    </citation>
    <scope>NUCLEOTIDE SEQUENCE [LARGE SCALE GENOMIC DNA]</scope>
    <source>
        <strain evidence="1">A17</strain>
        <strain evidence="2 3">cv. Jemalong A17</strain>
    </source>
</reference>
<reference evidence="2" key="3">
    <citation type="submission" date="2015-04" db="UniProtKB">
        <authorList>
            <consortium name="EnsemblPlants"/>
        </authorList>
    </citation>
    <scope>IDENTIFICATION</scope>
    <source>
        <strain evidence="2">cv. Jemalong A17</strain>
    </source>
</reference>
<dbReference type="AlphaFoldDB" id="G7IJB5"/>
<evidence type="ECO:0000313" key="3">
    <source>
        <dbReference type="Proteomes" id="UP000002051"/>
    </source>
</evidence>
<dbReference type="EMBL" id="CM001218">
    <property type="protein sequence ID" value="AES66466.1"/>
    <property type="molecule type" value="Genomic_DNA"/>
</dbReference>